<evidence type="ECO:0000256" key="2">
    <source>
        <dbReference type="ARBA" id="ARBA00022448"/>
    </source>
</evidence>
<dbReference type="EMBL" id="JBHTAI010000007">
    <property type="protein sequence ID" value="MFC7149606.1"/>
    <property type="molecule type" value="Genomic_DNA"/>
</dbReference>
<accession>A0ABW2F9D7</accession>
<evidence type="ECO:0000256" key="7">
    <source>
        <dbReference type="SAM" id="Phobius"/>
    </source>
</evidence>
<comment type="subcellular location">
    <subcellularLocation>
        <location evidence="1">Cell membrane</location>
        <topology evidence="1">Multi-pass membrane protein</topology>
    </subcellularLocation>
</comment>
<reference evidence="9" key="1">
    <citation type="journal article" date="2019" name="Int. J. Syst. Evol. Microbiol.">
        <title>The Global Catalogue of Microorganisms (GCM) 10K type strain sequencing project: providing services to taxonomists for standard genome sequencing and annotation.</title>
        <authorList>
            <consortium name="The Broad Institute Genomics Platform"/>
            <consortium name="The Broad Institute Genome Sequencing Center for Infectious Disease"/>
            <person name="Wu L."/>
            <person name="Ma J."/>
        </authorList>
    </citation>
    <scope>NUCLEOTIDE SEQUENCE [LARGE SCALE GENOMIC DNA]</scope>
    <source>
        <strain evidence="9">KCTC 12907</strain>
    </source>
</reference>
<feature type="transmembrane region" description="Helical" evidence="7">
    <location>
        <begin position="56"/>
        <end position="76"/>
    </location>
</feature>
<evidence type="ECO:0000256" key="4">
    <source>
        <dbReference type="ARBA" id="ARBA00022692"/>
    </source>
</evidence>
<feature type="transmembrane region" description="Helical" evidence="7">
    <location>
        <begin position="88"/>
        <end position="105"/>
    </location>
</feature>
<dbReference type="PANTHER" id="PTHR30193">
    <property type="entry name" value="ABC TRANSPORTER PERMEASE PROTEIN"/>
    <property type="match status" value="1"/>
</dbReference>
<dbReference type="PANTHER" id="PTHR30193:SF37">
    <property type="entry name" value="INNER MEMBRANE ABC TRANSPORTER PERMEASE PROTEIN YCJO"/>
    <property type="match status" value="1"/>
</dbReference>
<dbReference type="Proteomes" id="UP001596378">
    <property type="component" value="Unassembled WGS sequence"/>
</dbReference>
<evidence type="ECO:0000256" key="5">
    <source>
        <dbReference type="ARBA" id="ARBA00022989"/>
    </source>
</evidence>
<organism evidence="8 9">
    <name type="scientific">Cohnella cellulosilytica</name>
    <dbReference type="NCBI Taxonomy" id="986710"/>
    <lineage>
        <taxon>Bacteria</taxon>
        <taxon>Bacillati</taxon>
        <taxon>Bacillota</taxon>
        <taxon>Bacilli</taxon>
        <taxon>Bacillales</taxon>
        <taxon>Paenibacillaceae</taxon>
        <taxon>Cohnella</taxon>
    </lineage>
</organism>
<evidence type="ECO:0000313" key="9">
    <source>
        <dbReference type="Proteomes" id="UP001596378"/>
    </source>
</evidence>
<sequence>MIITVFCLYPVIKSVDLVLYVRYDYYRNIVYERGFDNFGYVINDPEFWLEAKNTCIVVVPVVLLSMTLSLGIAYFLHAGGAEARVIQTAFFLPLVALFGGSRAGLMDRGLAIVWNCFCFSLSFIRDCICSNGYSIKD</sequence>
<keyword evidence="5 7" id="KW-1133">Transmembrane helix</keyword>
<evidence type="ECO:0000256" key="1">
    <source>
        <dbReference type="ARBA" id="ARBA00004651"/>
    </source>
</evidence>
<comment type="caution">
    <text evidence="8">The sequence shown here is derived from an EMBL/GenBank/DDBJ whole genome shotgun (WGS) entry which is preliminary data.</text>
</comment>
<keyword evidence="4 7" id="KW-0812">Transmembrane</keyword>
<evidence type="ECO:0000256" key="3">
    <source>
        <dbReference type="ARBA" id="ARBA00022475"/>
    </source>
</evidence>
<dbReference type="Gene3D" id="1.10.3720.10">
    <property type="entry name" value="MetI-like"/>
    <property type="match status" value="1"/>
</dbReference>
<gene>
    <name evidence="8" type="ORF">ACFQMJ_13800</name>
</gene>
<keyword evidence="3" id="KW-1003">Cell membrane</keyword>
<dbReference type="InterPro" id="IPR035906">
    <property type="entry name" value="MetI-like_sf"/>
</dbReference>
<keyword evidence="6 7" id="KW-0472">Membrane</keyword>
<proteinExistence type="predicted"/>
<keyword evidence="9" id="KW-1185">Reference proteome</keyword>
<protein>
    <submittedName>
        <fullName evidence="8">Uncharacterized protein</fullName>
    </submittedName>
</protein>
<dbReference type="SUPFAM" id="SSF161098">
    <property type="entry name" value="MetI-like"/>
    <property type="match status" value="1"/>
</dbReference>
<name>A0ABW2F9D7_9BACL</name>
<dbReference type="InterPro" id="IPR051393">
    <property type="entry name" value="ABC_transporter_permease"/>
</dbReference>
<keyword evidence="2" id="KW-0813">Transport</keyword>
<evidence type="ECO:0000256" key="6">
    <source>
        <dbReference type="ARBA" id="ARBA00023136"/>
    </source>
</evidence>
<evidence type="ECO:0000313" key="8">
    <source>
        <dbReference type="EMBL" id="MFC7149606.1"/>
    </source>
</evidence>